<dbReference type="RefSeq" id="WP_012201628.1">
    <property type="nucleotide sequence ID" value="NC_010001.1"/>
</dbReference>
<feature type="transmembrane region" description="Helical" evidence="7">
    <location>
        <begin position="308"/>
        <end position="330"/>
    </location>
</feature>
<keyword evidence="3 7" id="KW-0812">Transmembrane</keyword>
<dbReference type="GO" id="GO:0022857">
    <property type="term" value="F:transmembrane transporter activity"/>
    <property type="evidence" value="ECO:0007669"/>
    <property type="project" value="TreeGrafter"/>
</dbReference>
<proteinExistence type="inferred from homology"/>
<dbReference type="PANTHER" id="PTHR30572">
    <property type="entry name" value="MEMBRANE COMPONENT OF TRANSPORTER-RELATED"/>
    <property type="match status" value="1"/>
</dbReference>
<dbReference type="GO" id="GO:0005886">
    <property type="term" value="C:plasma membrane"/>
    <property type="evidence" value="ECO:0007669"/>
    <property type="project" value="UniProtKB-SubCell"/>
</dbReference>
<feature type="domain" description="ABC3 transporter permease C-terminal" evidence="8">
    <location>
        <begin position="260"/>
        <end position="372"/>
    </location>
</feature>
<evidence type="ECO:0000256" key="4">
    <source>
        <dbReference type="ARBA" id="ARBA00022989"/>
    </source>
</evidence>
<keyword evidence="2" id="KW-1003">Cell membrane</keyword>
<evidence type="ECO:0000313" key="9">
    <source>
        <dbReference type="EMBL" id="ABX43980.1"/>
    </source>
</evidence>
<evidence type="ECO:0000256" key="7">
    <source>
        <dbReference type="SAM" id="Phobius"/>
    </source>
</evidence>
<keyword evidence="4 7" id="KW-1133">Transmembrane helix</keyword>
<evidence type="ECO:0000256" key="2">
    <source>
        <dbReference type="ARBA" id="ARBA00022475"/>
    </source>
</evidence>
<dbReference type="HOGENOM" id="CLU_063198_0_0_9"/>
<feature type="transmembrane region" description="Helical" evidence="7">
    <location>
        <begin position="342"/>
        <end position="367"/>
    </location>
</feature>
<organism evidence="9 10">
    <name type="scientific">Lachnoclostridium phytofermentans (strain ATCC 700394 / DSM 18823 / ISDg)</name>
    <name type="common">Clostridium phytofermentans</name>
    <dbReference type="NCBI Taxonomy" id="357809"/>
    <lineage>
        <taxon>Bacteria</taxon>
        <taxon>Bacillati</taxon>
        <taxon>Bacillota</taxon>
        <taxon>Clostridia</taxon>
        <taxon>Lachnospirales</taxon>
        <taxon>Lachnospiraceae</taxon>
    </lineage>
</organism>
<dbReference type="OrthoDB" id="1771453at2"/>
<dbReference type="EMBL" id="CP000885">
    <property type="protein sequence ID" value="ABX43980.1"/>
    <property type="molecule type" value="Genomic_DNA"/>
</dbReference>
<comment type="subcellular location">
    <subcellularLocation>
        <location evidence="1">Cell membrane</location>
        <topology evidence="1">Multi-pass membrane protein</topology>
    </subcellularLocation>
</comment>
<evidence type="ECO:0000313" key="10">
    <source>
        <dbReference type="Proteomes" id="UP000000370"/>
    </source>
</evidence>
<evidence type="ECO:0000256" key="6">
    <source>
        <dbReference type="ARBA" id="ARBA00038076"/>
    </source>
</evidence>
<reference evidence="10" key="1">
    <citation type="submission" date="2007-11" db="EMBL/GenBank/DDBJ databases">
        <title>Complete genome sequence of Clostridium phytofermentans ISDg.</title>
        <authorList>
            <person name="Leschine S.B."/>
            <person name="Warnick T.A."/>
            <person name="Blanchard J.L."/>
            <person name="Schnell D.J."/>
            <person name="Petit E.L."/>
            <person name="LaTouf W.G."/>
            <person name="Copeland A."/>
            <person name="Lucas S."/>
            <person name="Lapidus A."/>
            <person name="Barry K."/>
            <person name="Glavina del Rio T."/>
            <person name="Dalin E."/>
            <person name="Tice H."/>
            <person name="Pitluck S."/>
            <person name="Kiss H."/>
            <person name="Brettin T."/>
            <person name="Bruce D."/>
            <person name="Detter J.C."/>
            <person name="Han C."/>
            <person name="Kuske C."/>
            <person name="Schmutz J."/>
            <person name="Larimer F."/>
            <person name="Land M."/>
            <person name="Hauser L."/>
            <person name="Kyrpides N."/>
            <person name="Kim E.A."/>
            <person name="Richardson P."/>
        </authorList>
    </citation>
    <scope>NUCLEOTIDE SEQUENCE [LARGE SCALE GENOMIC DNA]</scope>
    <source>
        <strain evidence="10">ATCC 700394 / DSM 18823 / ISDg</strain>
    </source>
</reference>
<keyword evidence="5 7" id="KW-0472">Membrane</keyword>
<evidence type="ECO:0000256" key="1">
    <source>
        <dbReference type="ARBA" id="ARBA00004651"/>
    </source>
</evidence>
<dbReference type="Pfam" id="PF02687">
    <property type="entry name" value="FtsX"/>
    <property type="match status" value="1"/>
</dbReference>
<feature type="transmembrane region" description="Helical" evidence="7">
    <location>
        <begin position="20"/>
        <end position="39"/>
    </location>
</feature>
<gene>
    <name evidence="9" type="ordered locus">Cphy_3633</name>
</gene>
<evidence type="ECO:0000256" key="5">
    <source>
        <dbReference type="ARBA" id="ARBA00023136"/>
    </source>
</evidence>
<evidence type="ECO:0000256" key="3">
    <source>
        <dbReference type="ARBA" id="ARBA00022692"/>
    </source>
</evidence>
<dbReference type="AlphaFoldDB" id="A9KJG0"/>
<dbReference type="KEGG" id="cpy:Cphy_3633"/>
<dbReference type="eggNOG" id="COG0577">
    <property type="taxonomic scope" value="Bacteria"/>
</dbReference>
<protein>
    <recommendedName>
        <fullName evidence="8">ABC3 transporter permease C-terminal domain-containing protein</fullName>
    </recommendedName>
</protein>
<feature type="transmembrane region" description="Helical" evidence="7">
    <location>
        <begin position="252"/>
        <end position="276"/>
    </location>
</feature>
<accession>A9KJG0</accession>
<sequence length="380" mass="43276">MKPFSAIFYLTKNRLRSVSLILMITATTLCYIGGIYVYSMEHHFHREIRPYRDFAMMYQNYGCTQNDWDLMVDKLQSLPSVTSLMPVNSSPRIRYTNEISFRISQGVIVFTSTKDLTTMNQITQLVKDSNDLPQDGEIILSEGLARNTNIKVGDILTSGGTLFYFDTPLKVKYIYPSLDYSAYAVDSTAIPTSLFILREGDIVEPSGQEKLSGETASRQRFADDLKTLDIPNVMSLTTYENQYADLKNQMPIYYMIFYSVVILISIVLAITINATLIEAYGKRKSEFSIYMAIGIPRSKIVCKILKEITLINLMGLTTGLILIHIILFVLNQLVFYPRGLGLPYFAWCAAIATLLCDFFAIMPSTLLRIRNIKRYDITEY</sequence>
<dbReference type="InterPro" id="IPR003838">
    <property type="entry name" value="ABC3_permease_C"/>
</dbReference>
<dbReference type="Proteomes" id="UP000000370">
    <property type="component" value="Chromosome"/>
</dbReference>
<dbReference type="STRING" id="357809.Cphy_3633"/>
<dbReference type="PANTHER" id="PTHR30572:SF4">
    <property type="entry name" value="ABC TRANSPORTER PERMEASE YTRF"/>
    <property type="match status" value="1"/>
</dbReference>
<name>A9KJG0_LACP7</name>
<dbReference type="InterPro" id="IPR050250">
    <property type="entry name" value="Macrolide_Exporter_MacB"/>
</dbReference>
<keyword evidence="10" id="KW-1185">Reference proteome</keyword>
<evidence type="ECO:0000259" key="8">
    <source>
        <dbReference type="Pfam" id="PF02687"/>
    </source>
</evidence>
<comment type="similarity">
    <text evidence="6">Belongs to the ABC-4 integral membrane protein family.</text>
</comment>